<evidence type="ECO:0000259" key="1">
    <source>
        <dbReference type="Pfam" id="PF00534"/>
    </source>
</evidence>
<dbReference type="AlphaFoldDB" id="D8PHF2"/>
<dbReference type="InterPro" id="IPR001296">
    <property type="entry name" value="Glyco_trans_1"/>
</dbReference>
<dbReference type="CAZy" id="GT4">
    <property type="family name" value="Glycosyltransferase Family 4"/>
</dbReference>
<dbReference type="SUPFAM" id="SSF53756">
    <property type="entry name" value="UDP-Glycosyltransferase/glycogen phosphorylase"/>
    <property type="match status" value="1"/>
</dbReference>
<dbReference type="STRING" id="330214.NIDE2993"/>
<dbReference type="GO" id="GO:0016757">
    <property type="term" value="F:glycosyltransferase activity"/>
    <property type="evidence" value="ECO:0007669"/>
    <property type="project" value="UniProtKB-KW"/>
</dbReference>
<dbReference type="CDD" id="cd03825">
    <property type="entry name" value="GT4_WcaC-like"/>
    <property type="match status" value="1"/>
</dbReference>
<dbReference type="PANTHER" id="PTHR12526:SF635">
    <property type="entry name" value="GLYCOSYL TRANSFERASE GROUP 1"/>
    <property type="match status" value="1"/>
</dbReference>
<reference evidence="2 3" key="1">
    <citation type="journal article" date="2010" name="Proc. Natl. Acad. Sci. U.S.A.">
        <title>A Nitrospira metagenome illuminates the physiology and evolution of globally important nitrite-oxidizing bacteria.</title>
        <authorList>
            <person name="Lucker S."/>
            <person name="Wagner M."/>
            <person name="Maixner F."/>
            <person name="Pelletier E."/>
            <person name="Koch H."/>
            <person name="Vacherie B."/>
            <person name="Rattei T."/>
            <person name="Sinninghe Damste J."/>
            <person name="Spieck E."/>
            <person name="Le Paslier D."/>
            <person name="Daims H."/>
        </authorList>
    </citation>
    <scope>NUCLEOTIDE SEQUENCE [LARGE SCALE GENOMIC DNA]</scope>
</reference>
<dbReference type="HOGENOM" id="CLU_009583_28_3_0"/>
<gene>
    <name evidence="2" type="ORF">NIDE2993</name>
</gene>
<dbReference type="eggNOG" id="COG0438">
    <property type="taxonomic scope" value="Bacteria"/>
</dbReference>
<dbReference type="Gene3D" id="3.40.50.2000">
    <property type="entry name" value="Glycogen Phosphorylase B"/>
    <property type="match status" value="2"/>
</dbReference>
<keyword evidence="3" id="KW-1185">Reference proteome</keyword>
<dbReference type="Proteomes" id="UP000001660">
    <property type="component" value="Chromosome"/>
</dbReference>
<evidence type="ECO:0000313" key="3">
    <source>
        <dbReference type="Proteomes" id="UP000001660"/>
    </source>
</evidence>
<evidence type="ECO:0000313" key="2">
    <source>
        <dbReference type="EMBL" id="CBK42689.1"/>
    </source>
</evidence>
<dbReference type="EC" id="2.4.-.-" evidence="2"/>
<feature type="domain" description="Glycosyl transferase family 1" evidence="1">
    <location>
        <begin position="223"/>
        <end position="384"/>
    </location>
</feature>
<dbReference type="OrthoDB" id="9790710at2"/>
<accession>D8PHF2</accession>
<dbReference type="Pfam" id="PF00534">
    <property type="entry name" value="Glycos_transf_1"/>
    <property type="match status" value="1"/>
</dbReference>
<name>D8PHF2_9BACT</name>
<protein>
    <submittedName>
        <fullName evidence="2">Putative Glycosyl transferase, group 1</fullName>
        <ecNumber evidence="2">2.4.-.-</ecNumber>
    </submittedName>
</protein>
<keyword evidence="2" id="KW-0328">Glycosyltransferase</keyword>
<dbReference type="EMBL" id="FP929003">
    <property type="protein sequence ID" value="CBK42689.1"/>
    <property type="molecule type" value="Genomic_DNA"/>
</dbReference>
<dbReference type="PANTHER" id="PTHR12526">
    <property type="entry name" value="GLYCOSYLTRANSFERASE"/>
    <property type="match status" value="1"/>
</dbReference>
<keyword evidence="2" id="KW-0808">Transferase</keyword>
<dbReference type="KEGG" id="nde:NIDE2993"/>
<proteinExistence type="predicted"/>
<sequence>MNILHLSTEYNLGGSGRAAYRIHSSLMRRGHTSRMLVSGVVHGASDAGPIWGSMPWRAADWLARRATDALSLQYLFLPSSWRLLRHPWFRAADVVQLYNTHGGYFSHSVLGVASRRKPFVWRLSDMWPLTGHCCYSYDCERWKTGCGACPLLNDEPALKADRTALLWRTKQRIYAEANVTVVAPSRWIAGLAEQSPLVGHWPVRVIPNGLNLKVFRPIDQASARAVLGLPQDEDLVLFSSVETQAYRKGGTFVTEAVNALKGKTRKPFRLLVVGNRASEWETAVTVPVTAIETVKDDHLLAILYSAADLFVHPALADNLPNGVLESLACGTPVVAFDVGGVGEAVRPMETGYLARDKDAGDLSEGIKCLLDDPDLRRRLRARCREVAEAEYDMALQTQRFEELYETVIHGR</sequence>
<organism evidence="2 3">
    <name type="scientific">Nitrospira defluvii</name>
    <dbReference type="NCBI Taxonomy" id="330214"/>
    <lineage>
        <taxon>Bacteria</taxon>
        <taxon>Pseudomonadati</taxon>
        <taxon>Nitrospirota</taxon>
        <taxon>Nitrospiria</taxon>
        <taxon>Nitrospirales</taxon>
        <taxon>Nitrospiraceae</taxon>
        <taxon>Nitrospira</taxon>
    </lineage>
</organism>